<organism evidence="1 2">
    <name type="scientific">Terrimonas rubra</name>
    <dbReference type="NCBI Taxonomy" id="1035890"/>
    <lineage>
        <taxon>Bacteria</taxon>
        <taxon>Pseudomonadati</taxon>
        <taxon>Bacteroidota</taxon>
        <taxon>Chitinophagia</taxon>
        <taxon>Chitinophagales</taxon>
        <taxon>Chitinophagaceae</taxon>
        <taxon>Terrimonas</taxon>
    </lineage>
</organism>
<reference evidence="2" key="1">
    <citation type="journal article" date="2019" name="Int. J. Syst. Evol. Microbiol.">
        <title>The Global Catalogue of Microorganisms (GCM) 10K type strain sequencing project: providing services to taxonomists for standard genome sequencing and annotation.</title>
        <authorList>
            <consortium name="The Broad Institute Genomics Platform"/>
            <consortium name="The Broad Institute Genome Sequencing Center for Infectious Disease"/>
            <person name="Wu L."/>
            <person name="Ma J."/>
        </authorList>
    </citation>
    <scope>NUCLEOTIDE SEQUENCE [LARGE SCALE GENOMIC DNA]</scope>
    <source>
        <strain evidence="2">KCTC 23299</strain>
    </source>
</reference>
<gene>
    <name evidence="1" type="ORF">ACFS6H_19880</name>
</gene>
<evidence type="ECO:0000313" key="2">
    <source>
        <dbReference type="Proteomes" id="UP001597511"/>
    </source>
</evidence>
<comment type="caution">
    <text evidence="1">The sequence shown here is derived from an EMBL/GenBank/DDBJ whole genome shotgun (WGS) entry which is preliminary data.</text>
</comment>
<sequence>MKSQSCIVSSLQHLNRSKDHMQSFISDNPGTKEAGLFKMYKNRIDWIFNDLFTNPNFSEQVRQGIKNEVNSDVWAIDAIVEKIALLKP</sequence>
<keyword evidence="2" id="KW-1185">Reference proteome</keyword>
<dbReference type="RefSeq" id="WP_386103265.1">
    <property type="nucleotide sequence ID" value="NZ_JBHUOZ010000003.1"/>
</dbReference>
<name>A0ABW6A9G8_9BACT</name>
<dbReference type="EMBL" id="JBHUOZ010000003">
    <property type="protein sequence ID" value="MFD2921990.1"/>
    <property type="molecule type" value="Genomic_DNA"/>
</dbReference>
<proteinExistence type="predicted"/>
<accession>A0ABW6A9G8</accession>
<dbReference type="Proteomes" id="UP001597511">
    <property type="component" value="Unassembled WGS sequence"/>
</dbReference>
<evidence type="ECO:0000313" key="1">
    <source>
        <dbReference type="EMBL" id="MFD2921990.1"/>
    </source>
</evidence>
<protein>
    <submittedName>
        <fullName evidence="1">Uncharacterized protein</fullName>
    </submittedName>
</protein>